<organism evidence="2 3">
    <name type="scientific">Microbacterium lacus</name>
    <dbReference type="NCBI Taxonomy" id="415217"/>
    <lineage>
        <taxon>Bacteria</taxon>
        <taxon>Bacillati</taxon>
        <taxon>Actinomycetota</taxon>
        <taxon>Actinomycetes</taxon>
        <taxon>Micrococcales</taxon>
        <taxon>Microbacteriaceae</taxon>
        <taxon>Microbacterium</taxon>
    </lineage>
</organism>
<sequence>MGDGTIVRADAGPVTAAVLEGRTALLLFRIGGTRAIPLSRLTPEARLAYREHSRETTVRTAAGSSRAAVIAVSPLLVLAISTALGVPGVGPGWITWLWCSALCAINALFLIGGPVLWNALLTAAVAIDRLGLSSSDADAIADWIRAHYVRMSLQIAGVVAGAGTGMALLLWVNDASRGQFSLGPGEFLTMALTAALAANGLWILWWIAALVPVLGSRPSLRLDWHNPARTPAIVFLNRALWKVGGAISLGMVLLAIAVQGQPSPFMSWVSTPQSWIAAVIVEFVAFLIVGAVFVRDAIWAQWHVLRLVRRQIDRWRAPVDSRLRRLAATYPDPGLRGGKVLYYAELDRHFDSLRSVDLNLGWALAWATSIFGAAASVLATAISITPG</sequence>
<keyword evidence="3" id="KW-1185">Reference proteome</keyword>
<feature type="transmembrane region" description="Helical" evidence="1">
    <location>
        <begin position="95"/>
        <end position="127"/>
    </location>
</feature>
<feature type="transmembrane region" description="Helical" evidence="1">
    <location>
        <begin position="360"/>
        <end position="384"/>
    </location>
</feature>
<feature type="transmembrane region" description="Helical" evidence="1">
    <location>
        <begin position="67"/>
        <end position="89"/>
    </location>
</feature>
<protein>
    <recommendedName>
        <fullName evidence="4">DUF5808 domain-containing protein</fullName>
    </recommendedName>
</protein>
<keyword evidence="1" id="KW-0812">Transmembrane</keyword>
<keyword evidence="1" id="KW-1133">Transmembrane helix</keyword>
<keyword evidence="1" id="KW-0472">Membrane</keyword>
<feature type="transmembrane region" description="Helical" evidence="1">
    <location>
        <begin position="275"/>
        <end position="294"/>
    </location>
</feature>
<reference evidence="3" key="1">
    <citation type="journal article" date="2019" name="Int. J. Syst. Evol. Microbiol.">
        <title>The Global Catalogue of Microorganisms (GCM) 10K type strain sequencing project: providing services to taxonomists for standard genome sequencing and annotation.</title>
        <authorList>
            <consortium name="The Broad Institute Genomics Platform"/>
            <consortium name="The Broad Institute Genome Sequencing Center for Infectious Disease"/>
            <person name="Wu L."/>
            <person name="Ma J."/>
        </authorList>
    </citation>
    <scope>NUCLEOTIDE SEQUENCE [LARGE SCALE GENOMIC DNA]</scope>
    <source>
        <strain evidence="3">JCM 15575</strain>
    </source>
</reference>
<accession>A0ABP4TBT1</accession>
<dbReference type="RefSeq" id="WP_344055985.1">
    <property type="nucleotide sequence ID" value="NZ_BAAAPK010000002.1"/>
</dbReference>
<comment type="caution">
    <text evidence="2">The sequence shown here is derived from an EMBL/GenBank/DDBJ whole genome shotgun (WGS) entry which is preliminary data.</text>
</comment>
<name>A0ABP4TBT1_9MICO</name>
<dbReference type="EMBL" id="BAAAPK010000002">
    <property type="protein sequence ID" value="GAA1685591.1"/>
    <property type="molecule type" value="Genomic_DNA"/>
</dbReference>
<proteinExistence type="predicted"/>
<feature type="transmembrane region" description="Helical" evidence="1">
    <location>
        <begin position="239"/>
        <end position="260"/>
    </location>
</feature>
<dbReference type="Proteomes" id="UP001500596">
    <property type="component" value="Unassembled WGS sequence"/>
</dbReference>
<evidence type="ECO:0000313" key="2">
    <source>
        <dbReference type="EMBL" id="GAA1685591.1"/>
    </source>
</evidence>
<gene>
    <name evidence="2" type="ORF">GCM10009807_31760</name>
</gene>
<evidence type="ECO:0000313" key="3">
    <source>
        <dbReference type="Proteomes" id="UP001500596"/>
    </source>
</evidence>
<feature type="transmembrane region" description="Helical" evidence="1">
    <location>
        <begin position="192"/>
        <end position="214"/>
    </location>
</feature>
<feature type="transmembrane region" description="Helical" evidence="1">
    <location>
        <begin position="148"/>
        <end position="172"/>
    </location>
</feature>
<evidence type="ECO:0008006" key="4">
    <source>
        <dbReference type="Google" id="ProtNLM"/>
    </source>
</evidence>
<evidence type="ECO:0000256" key="1">
    <source>
        <dbReference type="SAM" id="Phobius"/>
    </source>
</evidence>